<dbReference type="RefSeq" id="WP_086970840.1">
    <property type="nucleotide sequence ID" value="NZ_FCOJ02000033.1"/>
</dbReference>
<keyword evidence="5" id="KW-0808">Transferase</keyword>
<evidence type="ECO:0000256" key="3">
    <source>
        <dbReference type="PROSITE-ProRule" id="PRU00169"/>
    </source>
</evidence>
<reference evidence="5" key="1">
    <citation type="submission" date="2016-01" db="EMBL/GenBank/DDBJ databases">
        <authorList>
            <person name="Peeters C."/>
        </authorList>
    </citation>
    <scope>NUCLEOTIDE SEQUENCE [LARGE SCALE GENOMIC DNA]</scope>
    <source>
        <strain evidence="5">LMG 29325</strain>
    </source>
</reference>
<dbReference type="InterPro" id="IPR011006">
    <property type="entry name" value="CheY-like_superfamily"/>
</dbReference>
<dbReference type="STRING" id="1777143.AWB82_04335"/>
<dbReference type="GO" id="GO:0016301">
    <property type="term" value="F:kinase activity"/>
    <property type="evidence" value="ECO:0007669"/>
    <property type="project" value="UniProtKB-KW"/>
</dbReference>
<dbReference type="InterPro" id="IPR001789">
    <property type="entry name" value="Sig_transdc_resp-reg_receiver"/>
</dbReference>
<evidence type="ECO:0000313" key="6">
    <source>
        <dbReference type="Proteomes" id="UP000054596"/>
    </source>
</evidence>
<accession>A0A158BN25</accession>
<keyword evidence="5" id="KW-0418">Kinase</keyword>
<organism evidence="5 6">
    <name type="scientific">Caballeronia glebae</name>
    <dbReference type="NCBI Taxonomy" id="1777143"/>
    <lineage>
        <taxon>Bacteria</taxon>
        <taxon>Pseudomonadati</taxon>
        <taxon>Pseudomonadota</taxon>
        <taxon>Betaproteobacteria</taxon>
        <taxon>Burkholderiales</taxon>
        <taxon>Burkholderiaceae</taxon>
        <taxon>Caballeronia</taxon>
    </lineage>
</organism>
<keyword evidence="2" id="KW-0902">Two-component regulatory system</keyword>
<dbReference type="AlphaFoldDB" id="A0A158BN25"/>
<evidence type="ECO:0000259" key="4">
    <source>
        <dbReference type="PROSITE" id="PS50110"/>
    </source>
</evidence>
<evidence type="ECO:0000313" key="5">
    <source>
        <dbReference type="EMBL" id="SAK71465.1"/>
    </source>
</evidence>
<feature type="modified residue" description="4-aspartylphosphate" evidence="3">
    <location>
        <position position="52"/>
    </location>
</feature>
<gene>
    <name evidence="5" type="ORF">AWB82_04335</name>
</gene>
<dbReference type="Gene3D" id="3.40.50.2300">
    <property type="match status" value="1"/>
</dbReference>
<feature type="domain" description="Response regulatory" evidence="4">
    <location>
        <begin position="3"/>
        <end position="113"/>
    </location>
</feature>
<dbReference type="GO" id="GO:0000160">
    <property type="term" value="P:phosphorelay signal transduction system"/>
    <property type="evidence" value="ECO:0007669"/>
    <property type="project" value="UniProtKB-KW"/>
</dbReference>
<name>A0A158BN25_9BURK</name>
<dbReference type="PROSITE" id="PS50110">
    <property type="entry name" value="RESPONSE_REGULATORY"/>
    <property type="match status" value="1"/>
</dbReference>
<dbReference type="EMBL" id="FCOJ02000033">
    <property type="protein sequence ID" value="SAK71465.1"/>
    <property type="molecule type" value="Genomic_DNA"/>
</dbReference>
<sequence length="114" mass="12273">MVRVLVVDDEPAIADSLSIILKDAGYEVASAADGRSALAMATEWRPDIILSDLTMPRMGGEELLRRLKRTHALAHVPMIAMSALAPRAGLGFAGFLQKPFSILAMLKLIKKTAS</sequence>
<keyword evidence="1 3" id="KW-0597">Phosphoprotein</keyword>
<dbReference type="Proteomes" id="UP000054596">
    <property type="component" value="Unassembled WGS sequence"/>
</dbReference>
<evidence type="ECO:0000256" key="1">
    <source>
        <dbReference type="ARBA" id="ARBA00022553"/>
    </source>
</evidence>
<evidence type="ECO:0000256" key="2">
    <source>
        <dbReference type="ARBA" id="ARBA00023012"/>
    </source>
</evidence>
<keyword evidence="6" id="KW-1185">Reference proteome</keyword>
<dbReference type="OrthoDB" id="9800897at2"/>
<comment type="caution">
    <text evidence="5">The sequence shown here is derived from an EMBL/GenBank/DDBJ whole genome shotgun (WGS) entry which is preliminary data.</text>
</comment>
<dbReference type="PANTHER" id="PTHR44591:SF14">
    <property type="entry name" value="PROTEIN PILG"/>
    <property type="match status" value="1"/>
</dbReference>
<dbReference type="SMART" id="SM00448">
    <property type="entry name" value="REC"/>
    <property type="match status" value="1"/>
</dbReference>
<dbReference type="PANTHER" id="PTHR44591">
    <property type="entry name" value="STRESS RESPONSE REGULATOR PROTEIN 1"/>
    <property type="match status" value="1"/>
</dbReference>
<dbReference type="Pfam" id="PF00072">
    <property type="entry name" value="Response_reg"/>
    <property type="match status" value="1"/>
</dbReference>
<proteinExistence type="predicted"/>
<dbReference type="InterPro" id="IPR050595">
    <property type="entry name" value="Bact_response_regulator"/>
</dbReference>
<protein>
    <submittedName>
        <fullName evidence="5">PAS/PAC sensor hybrid histidine kinase</fullName>
    </submittedName>
</protein>
<dbReference type="SUPFAM" id="SSF52172">
    <property type="entry name" value="CheY-like"/>
    <property type="match status" value="1"/>
</dbReference>